<dbReference type="RefSeq" id="WP_379929290.1">
    <property type="nucleotide sequence ID" value="NZ_JBHUMM010000015.1"/>
</dbReference>
<evidence type="ECO:0000313" key="1">
    <source>
        <dbReference type="EMBL" id="MFD2671816.1"/>
    </source>
</evidence>
<keyword evidence="2" id="KW-1185">Reference proteome</keyword>
<gene>
    <name evidence="1" type="ORF">ACFSUC_09370</name>
</gene>
<name>A0ABW5RAN6_9BACL</name>
<evidence type="ECO:0000313" key="2">
    <source>
        <dbReference type="Proteomes" id="UP001597497"/>
    </source>
</evidence>
<dbReference type="EMBL" id="JBHUMM010000015">
    <property type="protein sequence ID" value="MFD2671816.1"/>
    <property type="molecule type" value="Genomic_DNA"/>
</dbReference>
<reference evidence="2" key="1">
    <citation type="journal article" date="2019" name="Int. J. Syst. Evol. Microbiol.">
        <title>The Global Catalogue of Microorganisms (GCM) 10K type strain sequencing project: providing services to taxonomists for standard genome sequencing and annotation.</title>
        <authorList>
            <consortium name="The Broad Institute Genomics Platform"/>
            <consortium name="The Broad Institute Genome Sequencing Center for Infectious Disease"/>
            <person name="Wu L."/>
            <person name="Ma J."/>
        </authorList>
    </citation>
    <scope>NUCLEOTIDE SEQUENCE [LARGE SCALE GENOMIC DNA]</scope>
    <source>
        <strain evidence="2">KCTC 33676</strain>
    </source>
</reference>
<sequence>MNDDFDLRELDDFAMRMLELAEETMPRETKKFLRVEGSKLRKLTLKNAKSSVKKDTGNYFKGIKRGKLYTYNGNQSIRVYGASPHAHLIEHGHRMVSEDGQEVGFVRGKKVFQKSLEEFEQEYIRDCQEFIDDLLNEGLR</sequence>
<protein>
    <submittedName>
        <fullName evidence="1">HK97 gp10 family phage protein</fullName>
    </submittedName>
</protein>
<dbReference type="Proteomes" id="UP001597497">
    <property type="component" value="Unassembled WGS sequence"/>
</dbReference>
<accession>A0ABW5RAN6</accession>
<comment type="caution">
    <text evidence="1">The sequence shown here is derived from an EMBL/GenBank/DDBJ whole genome shotgun (WGS) entry which is preliminary data.</text>
</comment>
<proteinExistence type="predicted"/>
<organism evidence="1 2">
    <name type="scientific">Marinicrinis sediminis</name>
    <dbReference type="NCBI Taxonomy" id="1652465"/>
    <lineage>
        <taxon>Bacteria</taxon>
        <taxon>Bacillati</taxon>
        <taxon>Bacillota</taxon>
        <taxon>Bacilli</taxon>
        <taxon>Bacillales</taxon>
        <taxon>Paenibacillaceae</taxon>
    </lineage>
</organism>